<dbReference type="InterPro" id="IPR050700">
    <property type="entry name" value="YIM1/Zinc_Alcohol_DH_Fams"/>
</dbReference>
<gene>
    <name evidence="2" type="ORF">JOE57_001078</name>
</gene>
<dbReference type="InterPro" id="IPR013154">
    <property type="entry name" value="ADH-like_N"/>
</dbReference>
<dbReference type="SMART" id="SM00829">
    <property type="entry name" value="PKS_ER"/>
    <property type="match status" value="1"/>
</dbReference>
<dbReference type="SUPFAM" id="SSF51735">
    <property type="entry name" value="NAD(P)-binding Rossmann-fold domains"/>
    <property type="match status" value="1"/>
</dbReference>
<dbReference type="RefSeq" id="WP_239578849.1">
    <property type="nucleotide sequence ID" value="NZ_BAAAQP010000011.1"/>
</dbReference>
<dbReference type="Pfam" id="PF08240">
    <property type="entry name" value="ADH_N"/>
    <property type="match status" value="1"/>
</dbReference>
<dbReference type="PANTHER" id="PTHR11695:SF294">
    <property type="entry name" value="RETICULON-4-INTERACTING PROTEIN 1, MITOCHONDRIAL"/>
    <property type="match status" value="1"/>
</dbReference>
<name>A0ABS2RHZ1_9ACTN</name>
<reference evidence="2 3" key="1">
    <citation type="submission" date="2021-01" db="EMBL/GenBank/DDBJ databases">
        <title>Sequencing the genomes of 1000 actinobacteria strains.</title>
        <authorList>
            <person name="Klenk H.-P."/>
        </authorList>
    </citation>
    <scope>NUCLEOTIDE SEQUENCE [LARGE SCALE GENOMIC DNA]</scope>
    <source>
        <strain evidence="2 3">DSM 18662</strain>
    </source>
</reference>
<evidence type="ECO:0000259" key="1">
    <source>
        <dbReference type="SMART" id="SM00829"/>
    </source>
</evidence>
<dbReference type="SUPFAM" id="SSF50129">
    <property type="entry name" value="GroES-like"/>
    <property type="match status" value="1"/>
</dbReference>
<dbReference type="PANTHER" id="PTHR11695">
    <property type="entry name" value="ALCOHOL DEHYDROGENASE RELATED"/>
    <property type="match status" value="1"/>
</dbReference>
<sequence length="345" mass="36397">MDDPQHLSAPTTPADSSPTTTVMRAIVQDAYGDADALQLVHIPAPEAGADHVLIRVRAASAHIGDWHVMTGQPYLMRVMGFGFRSPKARVRGMDAAGTVAAVGANVTAFRVGDEVYGSCDGAFAEYATARVETLARKPAILTFEQTAAVPTSACTALQALRIGEISAGQRVLIIGASGGVGLFAVQIAQAFGAEVTGVCSRSKIELVRSVGADHVIDYAETDISAIEQRFDLVLDMGGNRTLSQLRRCLTPRGTLVLVGGEGGGRLVGGALLRSLRAVALSPFVRQRLRMVVSATKAEDLQTLNDLIEDGKITPVVDRTYPLSEAADAIRRLHSGEARGKIVITV</sequence>
<dbReference type="Gene3D" id="3.90.180.10">
    <property type="entry name" value="Medium-chain alcohol dehydrogenases, catalytic domain"/>
    <property type="match status" value="1"/>
</dbReference>
<dbReference type="Pfam" id="PF13602">
    <property type="entry name" value="ADH_zinc_N_2"/>
    <property type="match status" value="1"/>
</dbReference>
<dbReference type="InterPro" id="IPR011032">
    <property type="entry name" value="GroES-like_sf"/>
</dbReference>
<comment type="caution">
    <text evidence="2">The sequence shown here is derived from an EMBL/GenBank/DDBJ whole genome shotgun (WGS) entry which is preliminary data.</text>
</comment>
<proteinExistence type="predicted"/>
<dbReference type="InterPro" id="IPR036291">
    <property type="entry name" value="NAD(P)-bd_dom_sf"/>
</dbReference>
<evidence type="ECO:0000313" key="2">
    <source>
        <dbReference type="EMBL" id="MBM7798157.1"/>
    </source>
</evidence>
<keyword evidence="3" id="KW-1185">Reference proteome</keyword>
<organism evidence="2 3">
    <name type="scientific">Microlunatus panaciterrae</name>
    <dbReference type="NCBI Taxonomy" id="400768"/>
    <lineage>
        <taxon>Bacteria</taxon>
        <taxon>Bacillati</taxon>
        <taxon>Actinomycetota</taxon>
        <taxon>Actinomycetes</taxon>
        <taxon>Propionibacteriales</taxon>
        <taxon>Propionibacteriaceae</taxon>
        <taxon>Microlunatus</taxon>
    </lineage>
</organism>
<dbReference type="InterPro" id="IPR020843">
    <property type="entry name" value="ER"/>
</dbReference>
<accession>A0ABS2RHZ1</accession>
<dbReference type="CDD" id="cd08267">
    <property type="entry name" value="MDR1"/>
    <property type="match status" value="1"/>
</dbReference>
<feature type="domain" description="Enoyl reductase (ER)" evidence="1">
    <location>
        <begin position="32"/>
        <end position="343"/>
    </location>
</feature>
<protein>
    <submittedName>
        <fullName evidence="2">NADPH:quinone reductase-like Zn-dependent oxidoreductase</fullName>
    </submittedName>
</protein>
<dbReference type="Proteomes" id="UP000704762">
    <property type="component" value="Unassembled WGS sequence"/>
</dbReference>
<dbReference type="EMBL" id="JAFBCF010000001">
    <property type="protein sequence ID" value="MBM7798157.1"/>
    <property type="molecule type" value="Genomic_DNA"/>
</dbReference>
<dbReference type="Gene3D" id="3.40.50.720">
    <property type="entry name" value="NAD(P)-binding Rossmann-like Domain"/>
    <property type="match status" value="1"/>
</dbReference>
<evidence type="ECO:0000313" key="3">
    <source>
        <dbReference type="Proteomes" id="UP000704762"/>
    </source>
</evidence>